<comment type="caution">
    <text evidence="1">The sequence shown here is derived from an EMBL/GenBank/DDBJ whole genome shotgun (WGS) entry which is preliminary data.</text>
</comment>
<keyword evidence="2" id="KW-1185">Reference proteome</keyword>
<evidence type="ECO:0008006" key="3">
    <source>
        <dbReference type="Google" id="ProtNLM"/>
    </source>
</evidence>
<dbReference type="PANTHER" id="PTHR31051">
    <property type="entry name" value="PROTEASOME ASSEMBLY CHAPERONE 3"/>
    <property type="match status" value="1"/>
</dbReference>
<dbReference type="PANTHER" id="PTHR31051:SF1">
    <property type="entry name" value="PROTEASOME ASSEMBLY CHAPERONE 3"/>
    <property type="match status" value="1"/>
</dbReference>
<evidence type="ECO:0000313" key="2">
    <source>
        <dbReference type="Proteomes" id="UP001172155"/>
    </source>
</evidence>
<reference evidence="1" key="1">
    <citation type="submission" date="2023-06" db="EMBL/GenBank/DDBJ databases">
        <title>Genome-scale phylogeny and comparative genomics of the fungal order Sordariales.</title>
        <authorList>
            <consortium name="Lawrence Berkeley National Laboratory"/>
            <person name="Hensen N."/>
            <person name="Bonometti L."/>
            <person name="Westerberg I."/>
            <person name="Brannstrom I.O."/>
            <person name="Guillou S."/>
            <person name="Cros-Aarteil S."/>
            <person name="Calhoun S."/>
            <person name="Haridas S."/>
            <person name="Kuo A."/>
            <person name="Mondo S."/>
            <person name="Pangilinan J."/>
            <person name="Riley R."/>
            <person name="LaButti K."/>
            <person name="Andreopoulos B."/>
            <person name="Lipzen A."/>
            <person name="Chen C."/>
            <person name="Yanf M."/>
            <person name="Daum C."/>
            <person name="Ng V."/>
            <person name="Clum A."/>
            <person name="Steindorff A."/>
            <person name="Ohm R."/>
            <person name="Martin F."/>
            <person name="Silar P."/>
            <person name="Natvig D."/>
            <person name="Lalanne C."/>
            <person name="Gautier V."/>
            <person name="Ament-velasquez S.L."/>
            <person name="Kruys A."/>
            <person name="Hutchinson M.I."/>
            <person name="Powell A.J."/>
            <person name="Barry K."/>
            <person name="Miller A.N."/>
            <person name="Grigoriev I.V."/>
            <person name="Debuchy R."/>
            <person name="Gladieux P."/>
            <person name="Thoren M.H."/>
            <person name="Johannesson H."/>
        </authorList>
    </citation>
    <scope>NUCLEOTIDE SEQUENCE</scope>
    <source>
        <strain evidence="1">SMH3187-1</strain>
    </source>
</reference>
<dbReference type="Proteomes" id="UP001172155">
    <property type="component" value="Unassembled WGS sequence"/>
</dbReference>
<dbReference type="AlphaFoldDB" id="A0AA40F6Y0"/>
<dbReference type="InterPro" id="IPR053720">
    <property type="entry name" value="Psm_Assembly_Chaperone"/>
</dbReference>
<name>A0AA40F6Y0_9PEZI</name>
<accession>A0AA40F6Y0</accession>
<gene>
    <name evidence="1" type="ORF">B0T18DRAFT_363150</name>
</gene>
<evidence type="ECO:0000313" key="1">
    <source>
        <dbReference type="EMBL" id="KAK0752171.1"/>
    </source>
</evidence>
<dbReference type="InterPro" id="IPR018788">
    <property type="entry name" value="Proteasome_assmbl_chp_3"/>
</dbReference>
<protein>
    <recommendedName>
        <fullName evidence="3">Proteasome assembly chaperone 3</fullName>
    </recommendedName>
</protein>
<dbReference type="GO" id="GO:0043248">
    <property type="term" value="P:proteasome assembly"/>
    <property type="evidence" value="ECO:0007669"/>
    <property type="project" value="InterPro"/>
</dbReference>
<dbReference type="Gene3D" id="3.30.230.90">
    <property type="match status" value="1"/>
</dbReference>
<dbReference type="EMBL" id="JAUKUD010000002">
    <property type="protein sequence ID" value="KAK0752171.1"/>
    <property type="molecule type" value="Genomic_DNA"/>
</dbReference>
<sequence length="146" mass="15784">MAEGNVKEEPFPAPSRREVGLVDGIETEVTKTSFSDKIMITLSQGGRLAQWIQVPLSESSAANMDMALPPVSSDLPSVHLTPRTLIGGGSEDRETLGQLYASQIGSFIALQNPQEERTLLLGLGLEKATSTREGFFDVIELVQKVL</sequence>
<organism evidence="1 2">
    <name type="scientific">Schizothecium vesticola</name>
    <dbReference type="NCBI Taxonomy" id="314040"/>
    <lineage>
        <taxon>Eukaryota</taxon>
        <taxon>Fungi</taxon>
        <taxon>Dikarya</taxon>
        <taxon>Ascomycota</taxon>
        <taxon>Pezizomycotina</taxon>
        <taxon>Sordariomycetes</taxon>
        <taxon>Sordariomycetidae</taxon>
        <taxon>Sordariales</taxon>
        <taxon>Schizotheciaceae</taxon>
        <taxon>Schizothecium</taxon>
    </lineage>
</organism>
<proteinExistence type="predicted"/>